<dbReference type="Proteomes" id="UP000188268">
    <property type="component" value="Unassembled WGS sequence"/>
</dbReference>
<dbReference type="EMBL" id="AWWV01008729">
    <property type="protein sequence ID" value="OMO89373.1"/>
    <property type="molecule type" value="Genomic_DNA"/>
</dbReference>
<protein>
    <submittedName>
        <fullName evidence="1">Uncharacterized protein</fullName>
    </submittedName>
</protein>
<evidence type="ECO:0000313" key="1">
    <source>
        <dbReference type="EMBL" id="OMO89373.1"/>
    </source>
</evidence>
<dbReference type="AlphaFoldDB" id="A0A1R3J3G1"/>
<name>A0A1R3J3G1_COCAP</name>
<keyword evidence="2" id="KW-1185">Reference proteome</keyword>
<dbReference type="Gramene" id="OMO89373">
    <property type="protein sequence ID" value="OMO89373"/>
    <property type="gene ID" value="CCACVL1_07873"/>
</dbReference>
<accession>A0A1R3J3G1</accession>
<comment type="caution">
    <text evidence="1">The sequence shown here is derived from an EMBL/GenBank/DDBJ whole genome shotgun (WGS) entry which is preliminary data.</text>
</comment>
<proteinExistence type="predicted"/>
<sequence length="49" mass="5613">MGGAKQRKGKECNGWWKRKKKLISVMMTMMVPQLQPIVFTKQSDSSSIL</sequence>
<reference evidence="1 2" key="1">
    <citation type="submission" date="2013-09" db="EMBL/GenBank/DDBJ databases">
        <title>Corchorus capsularis genome sequencing.</title>
        <authorList>
            <person name="Alam M."/>
            <person name="Haque M.S."/>
            <person name="Islam M.S."/>
            <person name="Emdad E.M."/>
            <person name="Islam M.M."/>
            <person name="Ahmed B."/>
            <person name="Halim A."/>
            <person name="Hossen Q.M.M."/>
            <person name="Hossain M.Z."/>
            <person name="Ahmed R."/>
            <person name="Khan M.M."/>
            <person name="Islam R."/>
            <person name="Rashid M.M."/>
            <person name="Khan S.A."/>
            <person name="Rahman M.S."/>
            <person name="Alam M."/>
        </authorList>
    </citation>
    <scope>NUCLEOTIDE SEQUENCE [LARGE SCALE GENOMIC DNA]</scope>
    <source>
        <strain evidence="2">cv. CVL-1</strain>
        <tissue evidence="1">Whole seedling</tissue>
    </source>
</reference>
<organism evidence="1 2">
    <name type="scientific">Corchorus capsularis</name>
    <name type="common">Jute</name>
    <dbReference type="NCBI Taxonomy" id="210143"/>
    <lineage>
        <taxon>Eukaryota</taxon>
        <taxon>Viridiplantae</taxon>
        <taxon>Streptophyta</taxon>
        <taxon>Embryophyta</taxon>
        <taxon>Tracheophyta</taxon>
        <taxon>Spermatophyta</taxon>
        <taxon>Magnoliopsida</taxon>
        <taxon>eudicotyledons</taxon>
        <taxon>Gunneridae</taxon>
        <taxon>Pentapetalae</taxon>
        <taxon>rosids</taxon>
        <taxon>malvids</taxon>
        <taxon>Malvales</taxon>
        <taxon>Malvaceae</taxon>
        <taxon>Grewioideae</taxon>
        <taxon>Apeibeae</taxon>
        <taxon>Corchorus</taxon>
    </lineage>
</organism>
<gene>
    <name evidence="1" type="ORF">CCACVL1_07873</name>
</gene>
<evidence type="ECO:0000313" key="2">
    <source>
        <dbReference type="Proteomes" id="UP000188268"/>
    </source>
</evidence>